<dbReference type="AlphaFoldDB" id="Q6CPY7"/>
<organism evidence="2 3">
    <name type="scientific">Kluyveromyces lactis (strain ATCC 8585 / CBS 2359 / DSM 70799 / NBRC 1267 / NRRL Y-1140 / WM37)</name>
    <name type="common">Yeast</name>
    <name type="synonym">Candida sphaerica</name>
    <dbReference type="NCBI Taxonomy" id="284590"/>
    <lineage>
        <taxon>Eukaryota</taxon>
        <taxon>Fungi</taxon>
        <taxon>Dikarya</taxon>
        <taxon>Ascomycota</taxon>
        <taxon>Saccharomycotina</taxon>
        <taxon>Saccharomycetes</taxon>
        <taxon>Saccharomycetales</taxon>
        <taxon>Saccharomycetaceae</taxon>
        <taxon>Kluyveromyces</taxon>
    </lineage>
</organism>
<feature type="region of interest" description="Disordered" evidence="1">
    <location>
        <begin position="21"/>
        <end position="85"/>
    </location>
</feature>
<evidence type="ECO:0000313" key="2">
    <source>
        <dbReference type="EMBL" id="CAG99089.1"/>
    </source>
</evidence>
<dbReference type="Proteomes" id="UP000000598">
    <property type="component" value="Chromosome E"/>
</dbReference>
<name>Q6CPY7_KLULA</name>
<gene>
    <name evidence="2" type="ORF">KLLA0_E01189g</name>
</gene>
<dbReference type="HOGENOM" id="CLU_1825578_0_0_1"/>
<dbReference type="InParanoid" id="Q6CPY7"/>
<feature type="compositionally biased region" description="Low complexity" evidence="1">
    <location>
        <begin position="25"/>
        <end position="57"/>
    </location>
</feature>
<evidence type="ECO:0000313" key="3">
    <source>
        <dbReference type="Proteomes" id="UP000000598"/>
    </source>
</evidence>
<dbReference type="EMBL" id="CR382125">
    <property type="protein sequence ID" value="CAG99089.1"/>
    <property type="molecule type" value="Genomic_DNA"/>
</dbReference>
<protein>
    <submittedName>
        <fullName evidence="2">KLLA0E01189p</fullName>
    </submittedName>
</protein>
<reference evidence="2 3" key="1">
    <citation type="journal article" date="2004" name="Nature">
        <title>Genome evolution in yeasts.</title>
        <authorList>
            <consortium name="Genolevures"/>
            <person name="Dujon B."/>
            <person name="Sherman D."/>
            <person name="Fischer G."/>
            <person name="Durrens P."/>
            <person name="Casaregola S."/>
            <person name="Lafontaine I."/>
            <person name="de Montigny J."/>
            <person name="Marck C."/>
            <person name="Neuveglise C."/>
            <person name="Talla E."/>
            <person name="Goffard N."/>
            <person name="Frangeul L."/>
            <person name="Aigle M."/>
            <person name="Anthouard V."/>
            <person name="Babour A."/>
            <person name="Barbe V."/>
            <person name="Barnay S."/>
            <person name="Blanchin S."/>
            <person name="Beckerich J.M."/>
            <person name="Beyne E."/>
            <person name="Bleykasten C."/>
            <person name="Boisrame A."/>
            <person name="Boyer J."/>
            <person name="Cattolico L."/>
            <person name="Confanioleri F."/>
            <person name="de Daruvar A."/>
            <person name="Despons L."/>
            <person name="Fabre E."/>
            <person name="Fairhead C."/>
            <person name="Ferry-Dumazet H."/>
            <person name="Groppi A."/>
            <person name="Hantraye F."/>
            <person name="Hennequin C."/>
            <person name="Jauniaux N."/>
            <person name="Joyet P."/>
            <person name="Kachouri R."/>
            <person name="Kerrest A."/>
            <person name="Koszul R."/>
            <person name="Lemaire M."/>
            <person name="Lesur I."/>
            <person name="Ma L."/>
            <person name="Muller H."/>
            <person name="Nicaud J.M."/>
            <person name="Nikolski M."/>
            <person name="Oztas S."/>
            <person name="Ozier-Kalogeropoulos O."/>
            <person name="Pellenz S."/>
            <person name="Potier S."/>
            <person name="Richard G.F."/>
            <person name="Straub M.L."/>
            <person name="Suleau A."/>
            <person name="Swennene D."/>
            <person name="Tekaia F."/>
            <person name="Wesolowski-Louvel M."/>
            <person name="Westhof E."/>
            <person name="Wirth B."/>
            <person name="Zeniou-Meyer M."/>
            <person name="Zivanovic I."/>
            <person name="Bolotin-Fukuhara M."/>
            <person name="Thierry A."/>
            <person name="Bouchier C."/>
            <person name="Caudron B."/>
            <person name="Scarpelli C."/>
            <person name="Gaillardin C."/>
            <person name="Weissenbach J."/>
            <person name="Wincker P."/>
            <person name="Souciet J.L."/>
        </authorList>
    </citation>
    <scope>NUCLEOTIDE SEQUENCE [LARGE SCALE GENOMIC DNA]</scope>
    <source>
        <strain evidence="3">ATCC 8585 / CBS 2359 / DSM 70799 / NBRC 1267 / NRRL Y-1140 / WM37</strain>
    </source>
</reference>
<accession>Q6CPY7</accession>
<dbReference type="PaxDb" id="284590-Q6CPY7"/>
<evidence type="ECO:0000256" key="1">
    <source>
        <dbReference type="SAM" id="MobiDB-lite"/>
    </source>
</evidence>
<dbReference type="KEGG" id="kla:KLLA0_E01189g"/>
<proteinExistence type="predicted"/>
<dbReference type="OMA" id="KWKSKRY"/>
<keyword evidence="3" id="KW-1185">Reference proteome</keyword>
<sequence>MANAWQSKKLGAWGSESSALKKKSMAYTTASPTSASAIPTPVTSENTSRSSISSQDSRSNKKKNNNSNGQNSQTNQASYVHSKPPFNHDEVKQFLISQFEQYSRSSVTLTTDDSTDWNTSQSKTWKSKKYGCLSELERVLR</sequence>
<feature type="compositionally biased region" description="Low complexity" evidence="1">
    <location>
        <begin position="65"/>
        <end position="78"/>
    </location>
</feature>